<keyword evidence="1" id="KW-0812">Transmembrane</keyword>
<dbReference type="Gene3D" id="1.10.510.10">
    <property type="entry name" value="Transferase(Phosphotransferase) domain 1"/>
    <property type="match status" value="1"/>
</dbReference>
<organism evidence="3 4">
    <name type="scientific">Blattamonas nauphoetae</name>
    <dbReference type="NCBI Taxonomy" id="2049346"/>
    <lineage>
        <taxon>Eukaryota</taxon>
        <taxon>Metamonada</taxon>
        <taxon>Preaxostyla</taxon>
        <taxon>Oxymonadida</taxon>
        <taxon>Blattamonas</taxon>
    </lineage>
</organism>
<feature type="transmembrane region" description="Helical" evidence="1">
    <location>
        <begin position="2631"/>
        <end position="2653"/>
    </location>
</feature>
<dbReference type="InterPro" id="IPR000719">
    <property type="entry name" value="Prot_kinase_dom"/>
</dbReference>
<protein>
    <recommendedName>
        <fullName evidence="2">Protein kinase domain-containing protein</fullName>
    </recommendedName>
</protein>
<proteinExistence type="predicted"/>
<sequence>MLALIVWTYVVLSIHLPDPTTLQAFLTISQSANPSNENSVHLPTDQTLLSSDFILHSQTLISNRGEICFADEQSVFSLKRTLCDISAESPVFSVAGILQLTSIELRVPNNQFHSSLIAPSPSPRECMISEMSISDSSVTTRNPLFGSHFEVLSIIHCAFQNISQPSDGECVEFRKKEGQKSVIVGSSISKSENGLYGLLMRDTNDHHQLTSLNCTFVENIRTFTPVYVNAAPIENKSFTSRQISTDNDVTFKKCTFTSCSAPTDQNGGAIFHSKKGSLAIESCTFTNCQAPFGSAVCGYFSTTAAIAGLFRITGTLVEKCGSSTDCSAVLFQGDNNLRIIGSFLVENNNLTHIQSRTRIGFCVQDLGGGTIHNCRFVNLTVAKNMQAAFKVEGTNGDVSVSDCYFSEMFNYTPGVAAFQCLYGKLNVERMRFVKCHPNLPNSSAVLIIASRTSSESPILPPWYTETPDDNPVICDCWNEGTSVTEIWSTSNPFSISWEGTAIDTIRQTPDIVIDTVEGLDEEFCWMREKGCRTMSETINDRTSGKFEGTFLLASDSHSDSGVVVGQRKLVMKPQLETKATISDEGSSAVLFSISTGSLALSSVDFSPHIESSLFVLSGDGELKVTDSVIDGSSLGETELSKPLFEVKGGRTTLASLTLQSMRSSVGLISATSGSDFSLVISKSTFSGLTRRVGSGVVVEGRMGSASAVSISESKFTECHTLEEDYVEHNDPANPGATPNLVFTRGGSLVLTGPTVNAGTVILVSSNFTDCSCANSSGASIFVRRITRLSITSCRFENQFISGYRTQGAAVSGWYISDATVGGSFFKTCHLSDDSVLALGGAITFQDSQSQTDFCKFEDCSASYAAHAVHLANSDFTNQVTNCVFSNCMGPGKRVIHIFQVASALVHNCSFIGCVGANPDPAVIGVVGIGAETVAFSKCYVIPDFAMSRNGVVELVDAFTNNSAQATFDNCGFLSASPHLLPLTIQKDGIGFATLRVSKGEVGGEKEGEDSVMCGHPDRKCETLRHAATLCRATEGTEDMISVIVGEGEHSEETIAVGGMRIGVRGEDGKKGETKLRSQDGTRLMTLGDGLLSLDSLTIVLPSISSSSSTISSRGTLSITSVSFLANENQSTLFSPIISIAAGSATLDSCDLPALLFSNKEAFITVASKGTLLLKSLSCDQNDASSDSLISSTGSVELVDCSLSNIALASSLLRGSGDLSLCGCTFTSLLDSTHSEDSSHVVDVTIGEGKSLRIGKSTSNSKTSFVSCSSKGDGGGLKVCVSGSGVVELAEVHFSKCSSSGNGGAVLIEVASLFAGTISFTSVEFGTGDDKNTTPLGTDLFVTAPDLVSLVRTSSFSLLKPSLPQTGMFGKDEKNGLVGKDGDKAVESLLFIWYPHRSGDKHVEGTTGEDHANCGLLQLPCLSLSTAHQSLNETNQTISIESSLTLADSIAARSTGSVLTSTLSTPPTLTIASAFSFVVSAGPIELSSLSFVPKEEARSTPLFSISDSGSLSLRLCSFSSFKSTSSPSILFGSVGSDQSVSLDSITFTSCSSSGQVSSGVISLSLSDDSSLSIKGSTTITTCSSPSAESDFLFLSRPTFTKSFLSTALSLVWSKDDTTARSFVGKEGSHSPNVPLYLFLAELGSEGYLSNGSSDTSVCGFAVYPCASLSKMIARLSSAVSPTIQLDSDFTQSTSQSFSSALTIEGNDRKLIIADSSTELVSSGFFAVSSSVTLNTLVIEISSLKHVNLFSISTGKLKIEGCPILLKEGSMSGSIVKVEDGGSLVVNGSVFTDIVSSDSKGGVIVGVVSESSEFRIDNTTFSNCKCEGIAHCIWMELRNSSTNTFSYSMTNIEIERTKKETKTEWNEEVEESKKATDVFVMGSKLDVLIDTSDWEGSFTKETNAESLWGEDGVSGVHCSLLVYLIEISEAVEVDGNGETFTKCGHFLLFCSSMQLGVNRLIGADLEKIRVMESISMDIVVSLEGDITICGSTKESTLLFSPTGRFVNELHNGIASSLSIDSLIISFPTTAPSNPLFVSSCGSLSFASCSITSSIPITRNVISIEGGSLRVTGMSAGDLEMTNCALIDSKGSVELSSSKFERIVGNMKKGSVLWGELGESVEVSVRDCSFEECSGDGEARWIELKGRNTQTFVGSNWEGSFNKTSVWSGVMIEAETWSHDSSFNPYSLLYEFHPRSDGKILVSTTEKSEDHPLCGSLELPCRTISDGVKLTNERNVEIVGSVSLSSELLMNGDALLICGFKQHGRLEMVEKGQIVNNVFEYPDELSLSALTLDVSSSTLESDDGIVVCENGEVIVQNVVVSSSHSINPSLLVVSGGRVNVSGLTLSSLSFSSTTLRIQTSESISLKGIEMKNTSCSTLLSLIDGQDAVINSCHFTGKEPSSNDDPSPSICSWDSGLLVITNSSASVETCRFSSLVTGAVFVVNSSLSVHSSTFSDNSISPSTSSFRKNVRCESGSLTIGSLNGGDGSATGSSAWMSIGEECSFSSTMVDANAPFFIPTFSNTSSKVKTDTKLTSFALTLVGETLIPCGLFLEVFEKEKGVEGNATWFPLSEESTTLFSETKIELTLASSSIKLNRALELHARMLFGMSQRTSSIELKKSDTDIRKSQATQTMKWLLPVIGGLIALFVFLLILLLLLRRRRKQKAAEVKSRQELNEVQEDDVEKVEDFSQGTMNNVQPSLISVPHSSVLAMSSTEQTAKPLLPEKVISNGNKDWKEGLEVMADVWTGEAKMEQRMVCVRESLFERLHGKVKMPIDEMRTKRELTRILLNIAKRNMNVEQLKHVTPHDIIVSDSGEVSLKVNSQTDPIPALPSAQPHMIDTKLEIPDTLATVETDGRNDAGQTTMNHPTLSKGPTAQEQARWAAPEVSAKKENVDGMKASVFSLGLVLWEIETGVVPFAEHDAQNAQRQIVAGTRPNLLSIPHTPTRELIEQCLQSDPSLSAFETGSGRTPLTHSASAITSDLSKQLVFHFFRYRQATSSSLASHHPNSHSSLSTPHLNFHNLSTWLPIFYVPPKDQRR</sequence>
<dbReference type="InterPro" id="IPR011009">
    <property type="entry name" value="Kinase-like_dom_sf"/>
</dbReference>
<keyword evidence="1" id="KW-1133">Transmembrane helix</keyword>
<evidence type="ECO:0000259" key="2">
    <source>
        <dbReference type="PROSITE" id="PS50011"/>
    </source>
</evidence>
<name>A0ABQ9X461_9EUKA</name>
<evidence type="ECO:0000256" key="1">
    <source>
        <dbReference type="SAM" id="Phobius"/>
    </source>
</evidence>
<comment type="caution">
    <text evidence="3">The sequence shown here is derived from an EMBL/GenBank/DDBJ whole genome shotgun (WGS) entry which is preliminary data.</text>
</comment>
<reference evidence="3 4" key="1">
    <citation type="journal article" date="2022" name="bioRxiv">
        <title>Genomics of Preaxostyla Flagellates Illuminates Evolutionary Transitions and the Path Towards Mitochondrial Loss.</title>
        <authorList>
            <person name="Novak L.V.F."/>
            <person name="Treitli S.C."/>
            <person name="Pyrih J."/>
            <person name="Halakuc P."/>
            <person name="Pipaliya S.V."/>
            <person name="Vacek V."/>
            <person name="Brzon O."/>
            <person name="Soukal P."/>
            <person name="Eme L."/>
            <person name="Dacks J.B."/>
            <person name="Karnkowska A."/>
            <person name="Elias M."/>
            <person name="Hampl V."/>
        </authorList>
    </citation>
    <scope>NUCLEOTIDE SEQUENCE [LARGE SCALE GENOMIC DNA]</scope>
    <source>
        <strain evidence="3">NAU3</strain>
        <tissue evidence="3">Gut</tissue>
    </source>
</reference>
<feature type="domain" description="Protein kinase" evidence="2">
    <location>
        <begin position="2678"/>
        <end position="2968"/>
    </location>
</feature>
<evidence type="ECO:0000313" key="4">
    <source>
        <dbReference type="Proteomes" id="UP001281761"/>
    </source>
</evidence>
<dbReference type="InterPro" id="IPR011050">
    <property type="entry name" value="Pectin_lyase_fold/virulence"/>
</dbReference>
<gene>
    <name evidence="3" type="ORF">BLNAU_18478</name>
</gene>
<accession>A0ABQ9X461</accession>
<keyword evidence="1" id="KW-0472">Membrane</keyword>
<dbReference type="Pfam" id="PF07714">
    <property type="entry name" value="PK_Tyr_Ser-Thr"/>
    <property type="match status" value="1"/>
</dbReference>
<keyword evidence="4" id="KW-1185">Reference proteome</keyword>
<dbReference type="EMBL" id="JARBJD010000224">
    <property type="protein sequence ID" value="KAK2946565.1"/>
    <property type="molecule type" value="Genomic_DNA"/>
</dbReference>
<dbReference type="InterPro" id="IPR001245">
    <property type="entry name" value="Ser-Thr/Tyr_kinase_cat_dom"/>
</dbReference>
<dbReference type="SUPFAM" id="SSF51126">
    <property type="entry name" value="Pectin lyase-like"/>
    <property type="match status" value="2"/>
</dbReference>
<evidence type="ECO:0000313" key="3">
    <source>
        <dbReference type="EMBL" id="KAK2946565.1"/>
    </source>
</evidence>
<dbReference type="PROSITE" id="PS50011">
    <property type="entry name" value="PROTEIN_KINASE_DOM"/>
    <property type="match status" value="1"/>
</dbReference>
<dbReference type="SUPFAM" id="SSF56112">
    <property type="entry name" value="Protein kinase-like (PK-like)"/>
    <property type="match status" value="1"/>
</dbReference>
<dbReference type="InterPro" id="IPR051681">
    <property type="entry name" value="Ser/Thr_Kinases-Pseudokinases"/>
</dbReference>
<dbReference type="PANTHER" id="PTHR44329">
    <property type="entry name" value="SERINE/THREONINE-PROTEIN KINASE TNNI3K-RELATED"/>
    <property type="match status" value="1"/>
</dbReference>
<dbReference type="Proteomes" id="UP001281761">
    <property type="component" value="Unassembled WGS sequence"/>
</dbReference>